<sequence length="155" mass="16699">MADTPGPITRGLKMPRLEPAEPSMGWTVTLEAIIDSSKATKTAEAMLSAEEASCGRTSCTKLPRSAVYQHTNASPTPHNQTTAGPTSVPLTAGHLLTKRQYRSLASHPQTGQLYIPGGHRLNWANPSGVWCRGPVPTTYTMQDIAIAGRHPRLRC</sequence>
<proteinExistence type="predicted"/>
<organism evidence="2 3">
    <name type="scientific">Pelobates cultripes</name>
    <name type="common">Western spadefoot toad</name>
    <dbReference type="NCBI Taxonomy" id="61616"/>
    <lineage>
        <taxon>Eukaryota</taxon>
        <taxon>Metazoa</taxon>
        <taxon>Chordata</taxon>
        <taxon>Craniata</taxon>
        <taxon>Vertebrata</taxon>
        <taxon>Euteleostomi</taxon>
        <taxon>Amphibia</taxon>
        <taxon>Batrachia</taxon>
        <taxon>Anura</taxon>
        <taxon>Pelobatoidea</taxon>
        <taxon>Pelobatidae</taxon>
        <taxon>Pelobates</taxon>
    </lineage>
</organism>
<gene>
    <name evidence="2" type="ORF">PECUL_23A037746</name>
</gene>
<evidence type="ECO:0000313" key="2">
    <source>
        <dbReference type="EMBL" id="CAH2253780.1"/>
    </source>
</evidence>
<name>A0AAD1VW31_PELCU</name>
<protein>
    <submittedName>
        <fullName evidence="2">Uncharacterized protein</fullName>
    </submittedName>
</protein>
<evidence type="ECO:0000256" key="1">
    <source>
        <dbReference type="SAM" id="MobiDB-lite"/>
    </source>
</evidence>
<feature type="region of interest" description="Disordered" evidence="1">
    <location>
        <begin position="1"/>
        <end position="20"/>
    </location>
</feature>
<reference evidence="2" key="1">
    <citation type="submission" date="2022-03" db="EMBL/GenBank/DDBJ databases">
        <authorList>
            <person name="Alioto T."/>
            <person name="Alioto T."/>
            <person name="Gomez Garrido J."/>
        </authorList>
    </citation>
    <scope>NUCLEOTIDE SEQUENCE</scope>
</reference>
<dbReference type="AlphaFoldDB" id="A0AAD1VW31"/>
<dbReference type="EMBL" id="OW240913">
    <property type="protein sequence ID" value="CAH2253780.1"/>
    <property type="molecule type" value="Genomic_DNA"/>
</dbReference>
<keyword evidence="3" id="KW-1185">Reference proteome</keyword>
<dbReference type="Proteomes" id="UP001295444">
    <property type="component" value="Chromosome 02"/>
</dbReference>
<evidence type="ECO:0000313" key="3">
    <source>
        <dbReference type="Proteomes" id="UP001295444"/>
    </source>
</evidence>
<accession>A0AAD1VW31</accession>